<evidence type="ECO:0000313" key="3">
    <source>
        <dbReference type="EMBL" id="GAA5215063.1"/>
    </source>
</evidence>
<accession>A0ABP9TB17</accession>
<comment type="caution">
    <text evidence="3">The sequence shown here is derived from an EMBL/GenBank/DDBJ whole genome shotgun (WGS) entry which is preliminary data.</text>
</comment>
<evidence type="ECO:0000313" key="4">
    <source>
        <dbReference type="Proteomes" id="UP001499878"/>
    </source>
</evidence>
<proteinExistence type="predicted"/>
<dbReference type="Pfam" id="PF26348">
    <property type="entry name" value="SRA_ScoMcrA"/>
    <property type="match status" value="1"/>
</dbReference>
<gene>
    <name evidence="3" type="primary">mcrA</name>
    <name evidence="3" type="ORF">GCM10023323_62610</name>
</gene>
<reference evidence="4" key="1">
    <citation type="journal article" date="2019" name="Int. J. Syst. Evol. Microbiol.">
        <title>The Global Catalogue of Microorganisms (GCM) 10K type strain sequencing project: providing services to taxonomists for standard genome sequencing and annotation.</title>
        <authorList>
            <consortium name="The Broad Institute Genomics Platform"/>
            <consortium name="The Broad Institute Genome Sequencing Center for Infectious Disease"/>
            <person name="Wu L."/>
            <person name="Ma J."/>
        </authorList>
    </citation>
    <scope>NUCLEOTIDE SEQUENCE [LARGE SCALE GENOMIC DNA]</scope>
    <source>
        <strain evidence="4">JCM 18306</strain>
    </source>
</reference>
<feature type="domain" description="HNH nuclease" evidence="2">
    <location>
        <begin position="375"/>
        <end position="436"/>
    </location>
</feature>
<dbReference type="RefSeq" id="WP_345636314.1">
    <property type="nucleotide sequence ID" value="NZ_BAABJR010000020.1"/>
</dbReference>
<keyword evidence="3" id="KW-0378">Hydrolase</keyword>
<dbReference type="Pfam" id="PF26340">
    <property type="entry name" value="DNA-SBD_ScoMcrA"/>
    <property type="match status" value="1"/>
</dbReference>
<sequence length="475" mass="53007">MPDERSLIKRVGELSPADRPSGQALHRPLLLLWAVGQARKGRPRELHWSSIRDELGKLLGDFAAVTNPRQAALYPFWALQRDGLWEVKVPQGLPLTSARRRPTLSTLDSLDPLAGLPQRDHDELSQDPALAAQIAATLLIKYFNPLPTGLLQAVGLSDLLAGRVDTALRPQVGERYDHRKAIQSVYGGNGVMGITPLADGIITVYSDDKGPYADARVPGTDWIAYTGDGLSGDQKLTHGNKNMRLYQQQQRPLRYWHKPYGGRFSFETWAVIVQCRRRWGLGDDKLWRREYVWVLAPVPSPLKATWPEEVWDALAEDTGEVHDDSADVVPDEVVDDALGEAERYRRLAEAAERTSARRQERSKQATVERYLRSKAARDAVILRSRGRCENPGCLGHPDELTDAGKPLLQVDHVDDLSRGGPDVPEFMIALCPNCHAVKTFGQNRRHLVAVLLRTAKTLHRAFILQSSAEDHQLSG</sequence>
<dbReference type="CDD" id="cd00085">
    <property type="entry name" value="HNHc"/>
    <property type="match status" value="1"/>
</dbReference>
<dbReference type="Pfam" id="PF01844">
    <property type="entry name" value="HNH"/>
    <property type="match status" value="1"/>
</dbReference>
<dbReference type="InterPro" id="IPR003615">
    <property type="entry name" value="HNH_nuc"/>
</dbReference>
<dbReference type="InterPro" id="IPR058813">
    <property type="entry name" value="DNA-SBD_ScoMcrA"/>
</dbReference>
<dbReference type="EMBL" id="BAABJR010000020">
    <property type="protein sequence ID" value="GAA5215063.1"/>
    <property type="molecule type" value="Genomic_DNA"/>
</dbReference>
<feature type="region of interest" description="Disordered" evidence="1">
    <location>
        <begin position="1"/>
        <end position="20"/>
    </location>
</feature>
<keyword evidence="3" id="KW-0540">Nuclease</keyword>
<name>A0ABP9TB17_9ACTN</name>
<dbReference type="SMART" id="SM00507">
    <property type="entry name" value="HNHc"/>
    <property type="match status" value="1"/>
</dbReference>
<feature type="compositionally biased region" description="Basic and acidic residues" evidence="1">
    <location>
        <begin position="1"/>
        <end position="12"/>
    </location>
</feature>
<dbReference type="GO" id="GO:0004519">
    <property type="term" value="F:endonuclease activity"/>
    <property type="evidence" value="ECO:0007669"/>
    <property type="project" value="UniProtKB-KW"/>
</dbReference>
<keyword evidence="4" id="KW-1185">Reference proteome</keyword>
<dbReference type="InterPro" id="IPR002711">
    <property type="entry name" value="HNH"/>
</dbReference>
<keyword evidence="3" id="KW-0255">Endonuclease</keyword>
<dbReference type="Proteomes" id="UP001499878">
    <property type="component" value="Unassembled WGS sequence"/>
</dbReference>
<organism evidence="3 4">
    <name type="scientific">Streptomyces thinghirensis</name>
    <dbReference type="NCBI Taxonomy" id="551547"/>
    <lineage>
        <taxon>Bacteria</taxon>
        <taxon>Bacillati</taxon>
        <taxon>Actinomycetota</taxon>
        <taxon>Actinomycetes</taxon>
        <taxon>Kitasatosporales</taxon>
        <taxon>Streptomycetaceae</taxon>
        <taxon>Streptomyces</taxon>
    </lineage>
</organism>
<dbReference type="Gene3D" id="1.10.30.50">
    <property type="match status" value="1"/>
</dbReference>
<evidence type="ECO:0000259" key="2">
    <source>
        <dbReference type="SMART" id="SM00507"/>
    </source>
</evidence>
<evidence type="ECO:0000256" key="1">
    <source>
        <dbReference type="SAM" id="MobiDB-lite"/>
    </source>
</evidence>
<protein>
    <submittedName>
        <fullName evidence="3">Type IV restriction endonuclease McrA</fullName>
    </submittedName>
</protein>
<dbReference type="InterPro" id="IPR058712">
    <property type="entry name" value="SRA_ScoMcrA"/>
</dbReference>